<dbReference type="PROSITE" id="PS51097">
    <property type="entry name" value="PTS_EIIA_TYPE_5"/>
    <property type="match status" value="1"/>
</dbReference>
<dbReference type="GO" id="GO:0016301">
    <property type="term" value="F:kinase activity"/>
    <property type="evidence" value="ECO:0007669"/>
    <property type="project" value="TreeGrafter"/>
</dbReference>
<dbReference type="GO" id="GO:0009401">
    <property type="term" value="P:phosphoenolpyruvate-dependent sugar phosphotransferase system"/>
    <property type="evidence" value="ECO:0007669"/>
    <property type="project" value="InterPro"/>
</dbReference>
<comment type="caution">
    <text evidence="1">Lacks conserved residue(s) required for the propagation of feature annotation.</text>
</comment>
<name>A0A9X4R5S8_9STAP</name>
<dbReference type="PANTHER" id="PTHR40398:SF1">
    <property type="entry name" value="PTS SYSTEM GLUCITOL_SORBITOL-SPECIFIC EIIA COMPONENT"/>
    <property type="match status" value="1"/>
</dbReference>
<accession>A0A9X4R5S8</accession>
<dbReference type="GO" id="GO:0005737">
    <property type="term" value="C:cytoplasm"/>
    <property type="evidence" value="ECO:0007669"/>
    <property type="project" value="InterPro"/>
</dbReference>
<dbReference type="EMBL" id="JAMBPX010000016">
    <property type="protein sequence ID" value="MDG0860638.1"/>
    <property type="molecule type" value="Genomic_DNA"/>
</dbReference>
<sequence length="116" mass="12945">MYKTLVKKIGQDAGAFEEEKMVILFGDNAPNELADYCYIIEVQSVEDSITEEQNFYIDNTAFDITKVGSAVNKNLNDLGHITIKFDGSTVEEQSGTLYVEDKDIPTIKEGSEIVIK</sequence>
<dbReference type="GO" id="GO:0008982">
    <property type="term" value="F:protein-N(PI)-phosphohistidine-sugar phosphotransferase activity"/>
    <property type="evidence" value="ECO:0007669"/>
    <property type="project" value="InterPro"/>
</dbReference>
<dbReference type="RefSeq" id="WP_145395614.1">
    <property type="nucleotide sequence ID" value="NZ_JAMBPV010000015.1"/>
</dbReference>
<dbReference type="AlphaFoldDB" id="A0A9X4R5S8"/>
<protein>
    <submittedName>
        <fullName evidence="2">PTS glucitol/sorbitol transporter subunit IIA</fullName>
    </submittedName>
</protein>
<evidence type="ECO:0000256" key="1">
    <source>
        <dbReference type="PROSITE-ProRule" id="PRU00420"/>
    </source>
</evidence>
<proteinExistence type="predicted"/>
<dbReference type="Pfam" id="PF03829">
    <property type="entry name" value="PTSIIA_gutA"/>
    <property type="match status" value="1"/>
</dbReference>
<dbReference type="PANTHER" id="PTHR40398">
    <property type="entry name" value="PTS SYSTEM GLUCITOL/SORBITOL-SPECIFIC EIIA COMPONENT"/>
    <property type="match status" value="1"/>
</dbReference>
<dbReference type="InterPro" id="IPR036665">
    <property type="entry name" value="PTS_IIA_glucitol/sorbitol_sf"/>
</dbReference>
<comment type="caution">
    <text evidence="2">The sequence shown here is derived from an EMBL/GenBank/DDBJ whole genome shotgun (WGS) entry which is preliminary data.</text>
</comment>
<gene>
    <name evidence="2" type="ORF">M4L21_15160</name>
</gene>
<organism evidence="2 3">
    <name type="scientific">Staphylococcus equorum</name>
    <dbReference type="NCBI Taxonomy" id="246432"/>
    <lineage>
        <taxon>Bacteria</taxon>
        <taxon>Bacillati</taxon>
        <taxon>Bacillota</taxon>
        <taxon>Bacilli</taxon>
        <taxon>Bacillales</taxon>
        <taxon>Staphylococcaceae</taxon>
        <taxon>Staphylococcus</taxon>
    </lineage>
</organism>
<dbReference type="Proteomes" id="UP001152302">
    <property type="component" value="Unassembled WGS sequence"/>
</dbReference>
<evidence type="ECO:0000313" key="2">
    <source>
        <dbReference type="EMBL" id="MDG0860638.1"/>
    </source>
</evidence>
<evidence type="ECO:0000313" key="3">
    <source>
        <dbReference type="Proteomes" id="UP001152302"/>
    </source>
</evidence>
<dbReference type="Gene3D" id="2.40.33.40">
    <property type="entry name" value="Phosphotransferase system, glucitol/sorbitol-specific IIA component"/>
    <property type="match status" value="1"/>
</dbReference>
<dbReference type="InterPro" id="IPR004716">
    <property type="entry name" value="PTS_IIA_glucitol/sorbitol-sp"/>
</dbReference>
<reference evidence="2" key="1">
    <citation type="submission" date="2022-05" db="EMBL/GenBank/DDBJ databases">
        <title>Comparative genomics of Staphylococcus equorum isolates.</title>
        <authorList>
            <person name="Luelf R.H."/>
        </authorList>
    </citation>
    <scope>NUCLEOTIDE SEQUENCE</scope>
    <source>
        <strain evidence="2">TMW 2.2343</strain>
    </source>
</reference>
<dbReference type="SUPFAM" id="SSF141530">
    <property type="entry name" value="PTSIIA/GutA-like"/>
    <property type="match status" value="1"/>
</dbReference>